<dbReference type="AlphaFoldDB" id="A0A2T2N060"/>
<evidence type="ECO:0008006" key="4">
    <source>
        <dbReference type="Google" id="ProtNLM"/>
    </source>
</evidence>
<evidence type="ECO:0000256" key="1">
    <source>
        <dbReference type="SAM" id="MobiDB-lite"/>
    </source>
</evidence>
<evidence type="ECO:0000313" key="2">
    <source>
        <dbReference type="EMBL" id="PSN58833.1"/>
    </source>
</evidence>
<feature type="region of interest" description="Disordered" evidence="1">
    <location>
        <begin position="1"/>
        <end position="21"/>
    </location>
</feature>
<protein>
    <recommendedName>
        <fullName evidence="4">MADS-box domain-containing protein</fullName>
    </recommendedName>
</protein>
<evidence type="ECO:0000313" key="3">
    <source>
        <dbReference type="Proteomes" id="UP000240883"/>
    </source>
</evidence>
<organism evidence="2 3">
    <name type="scientific">Corynespora cassiicola Philippines</name>
    <dbReference type="NCBI Taxonomy" id="1448308"/>
    <lineage>
        <taxon>Eukaryota</taxon>
        <taxon>Fungi</taxon>
        <taxon>Dikarya</taxon>
        <taxon>Ascomycota</taxon>
        <taxon>Pezizomycotina</taxon>
        <taxon>Dothideomycetes</taxon>
        <taxon>Pleosporomycetidae</taxon>
        <taxon>Pleosporales</taxon>
        <taxon>Corynesporascaceae</taxon>
        <taxon>Corynespora</taxon>
    </lineage>
</organism>
<gene>
    <name evidence="2" type="ORF">BS50DRAFT_580422</name>
</gene>
<proteinExistence type="predicted"/>
<keyword evidence="3" id="KW-1185">Reference proteome</keyword>
<accession>A0A2T2N060</accession>
<sequence length="103" mass="11976">MPSEQQPERLQRAKARRAANNSYQKLTKTLFRKLAKISQDYDTKVYYLAYRNGRFHVFASVDDEGRPWSPPSQRALDRLYPPPAMNSPSSFPSNRQRQQKTSG</sequence>
<dbReference type="EMBL" id="KZ678190">
    <property type="protein sequence ID" value="PSN58833.1"/>
    <property type="molecule type" value="Genomic_DNA"/>
</dbReference>
<feature type="compositionally biased region" description="Polar residues" evidence="1">
    <location>
        <begin position="86"/>
        <end position="103"/>
    </location>
</feature>
<reference evidence="2 3" key="1">
    <citation type="journal article" date="2018" name="Front. Microbiol.">
        <title>Genome-Wide Analysis of Corynespora cassiicola Leaf Fall Disease Putative Effectors.</title>
        <authorList>
            <person name="Lopez D."/>
            <person name="Ribeiro S."/>
            <person name="Label P."/>
            <person name="Fumanal B."/>
            <person name="Venisse J.S."/>
            <person name="Kohler A."/>
            <person name="de Oliveira R.R."/>
            <person name="Labutti K."/>
            <person name="Lipzen A."/>
            <person name="Lail K."/>
            <person name="Bauer D."/>
            <person name="Ohm R.A."/>
            <person name="Barry K.W."/>
            <person name="Spatafora J."/>
            <person name="Grigoriev I.V."/>
            <person name="Martin F.M."/>
            <person name="Pujade-Renaud V."/>
        </authorList>
    </citation>
    <scope>NUCLEOTIDE SEQUENCE [LARGE SCALE GENOMIC DNA]</scope>
    <source>
        <strain evidence="2 3">Philippines</strain>
    </source>
</reference>
<feature type="compositionally biased region" description="Basic and acidic residues" evidence="1">
    <location>
        <begin position="1"/>
        <end position="11"/>
    </location>
</feature>
<dbReference type="Proteomes" id="UP000240883">
    <property type="component" value="Unassembled WGS sequence"/>
</dbReference>
<name>A0A2T2N060_CORCC</name>
<feature type="region of interest" description="Disordered" evidence="1">
    <location>
        <begin position="61"/>
        <end position="103"/>
    </location>
</feature>
<dbReference type="OrthoDB" id="3772494at2759"/>